<dbReference type="Proteomes" id="UP000008021">
    <property type="component" value="Chromosome 11"/>
</dbReference>
<accession>A0A0E0F872</accession>
<organism evidence="1">
    <name type="scientific">Oryza meridionalis</name>
    <dbReference type="NCBI Taxonomy" id="40149"/>
    <lineage>
        <taxon>Eukaryota</taxon>
        <taxon>Viridiplantae</taxon>
        <taxon>Streptophyta</taxon>
        <taxon>Embryophyta</taxon>
        <taxon>Tracheophyta</taxon>
        <taxon>Spermatophyta</taxon>
        <taxon>Magnoliopsida</taxon>
        <taxon>Liliopsida</taxon>
        <taxon>Poales</taxon>
        <taxon>Poaceae</taxon>
        <taxon>BOP clade</taxon>
        <taxon>Oryzoideae</taxon>
        <taxon>Oryzeae</taxon>
        <taxon>Oryzinae</taxon>
        <taxon>Oryza</taxon>
    </lineage>
</organism>
<protein>
    <submittedName>
        <fullName evidence="1">Uncharacterized protein</fullName>
    </submittedName>
</protein>
<evidence type="ECO:0000313" key="1">
    <source>
        <dbReference type="EnsemblPlants" id="OMERI11G17840.1"/>
    </source>
</evidence>
<name>A0A0E0F872_9ORYZ</name>
<dbReference type="AlphaFoldDB" id="A0A0E0F872"/>
<reference evidence="1" key="1">
    <citation type="submission" date="2015-04" db="UniProtKB">
        <authorList>
            <consortium name="EnsemblPlants"/>
        </authorList>
    </citation>
    <scope>IDENTIFICATION</scope>
</reference>
<dbReference type="Gramene" id="OMERI11G17840.1">
    <property type="protein sequence ID" value="OMERI11G17840.1"/>
    <property type="gene ID" value="OMERI11G17840"/>
</dbReference>
<reference evidence="1" key="2">
    <citation type="submission" date="2018-05" db="EMBL/GenBank/DDBJ databases">
        <title>OmerRS3 (Oryza meridionalis Reference Sequence Version 3).</title>
        <authorList>
            <person name="Zhang J."/>
            <person name="Kudrna D."/>
            <person name="Lee S."/>
            <person name="Talag J."/>
            <person name="Welchert J."/>
            <person name="Wing R.A."/>
        </authorList>
    </citation>
    <scope>NUCLEOTIDE SEQUENCE [LARGE SCALE GENOMIC DNA]</scope>
    <source>
        <strain evidence="1">cv. OR44</strain>
    </source>
</reference>
<evidence type="ECO:0000313" key="2">
    <source>
        <dbReference type="Proteomes" id="UP000008021"/>
    </source>
</evidence>
<sequence length="338" mass="37461">MENNAVWSASWLARDLDYYSKKRRRQMRLTITDSDPSLAVKQAGDRGVLTLSNNRAGIHADSDHRYDSKPCRLILHEPPDKLVHSVLQVVRWFSRSQITPPSSFIFPFTAVVLLRWTVAVEVGTNVIRLPPVAHLAQPDLDVLDLHGQPVAFGEAPDKPGHPAEEAEEEALGGWPSCDALRVLLDAVLAVAGELHRLPDPWCALVVVVVVEGAGLLVQEEQEEGVHHLHLVLDELHVAADAAKQLCLVDEHGADAAQQRLHGALGRADHELRHCRRLVATKLDLLVGFQTLSAWERGSSLYINGESRGFKGDFYLLLVYHNRSASLVLELIMLSLHIL</sequence>
<keyword evidence="2" id="KW-1185">Reference proteome</keyword>
<proteinExistence type="predicted"/>
<dbReference type="EnsemblPlants" id="OMERI11G17840.1">
    <property type="protein sequence ID" value="OMERI11G17840.1"/>
    <property type="gene ID" value="OMERI11G17840"/>
</dbReference>